<protein>
    <submittedName>
        <fullName evidence="3">Uncharacterized protein LOC117147879</fullName>
    </submittedName>
</protein>
<dbReference type="GeneID" id="117147879"/>
<accession>A0A6P8KP78</accession>
<sequence length="139" mass="16383">MTTMVILLIIYIFIVILGYWRVDGRRAPEKPSYYDYDNESDMFEKMTDQEYEAQSNSHKGQNVDPMDEVLDTSDLDMHLDYRMYKNMARSQRKLPQKSPDSWAMLVKEGEDEMQLEKVKRGGHFGADCQMIDEGDEEQH</sequence>
<evidence type="ECO:0000256" key="1">
    <source>
        <dbReference type="SAM" id="Phobius"/>
    </source>
</evidence>
<gene>
    <name evidence="3" type="primary">LOC117147879</name>
</gene>
<dbReference type="Proteomes" id="UP000515162">
    <property type="component" value="Chromosome X"/>
</dbReference>
<keyword evidence="1" id="KW-1133">Transmembrane helix</keyword>
<organism evidence="2 3">
    <name type="scientific">Drosophila mauritiana</name>
    <name type="common">Fruit fly</name>
    <dbReference type="NCBI Taxonomy" id="7226"/>
    <lineage>
        <taxon>Eukaryota</taxon>
        <taxon>Metazoa</taxon>
        <taxon>Ecdysozoa</taxon>
        <taxon>Arthropoda</taxon>
        <taxon>Hexapoda</taxon>
        <taxon>Insecta</taxon>
        <taxon>Pterygota</taxon>
        <taxon>Neoptera</taxon>
        <taxon>Endopterygota</taxon>
        <taxon>Diptera</taxon>
        <taxon>Brachycera</taxon>
        <taxon>Muscomorpha</taxon>
        <taxon>Ephydroidea</taxon>
        <taxon>Drosophilidae</taxon>
        <taxon>Drosophila</taxon>
        <taxon>Sophophora</taxon>
    </lineage>
</organism>
<feature type="transmembrane region" description="Helical" evidence="1">
    <location>
        <begin position="6"/>
        <end position="22"/>
    </location>
</feature>
<proteinExistence type="predicted"/>
<dbReference type="RefSeq" id="XP_033170853.1">
    <property type="nucleotide sequence ID" value="XM_033314962.1"/>
</dbReference>
<name>A0A6P8KP78_DROMA</name>
<keyword evidence="1" id="KW-0812">Transmembrane</keyword>
<keyword evidence="1" id="KW-0472">Membrane</keyword>
<keyword evidence="2" id="KW-1185">Reference proteome</keyword>
<evidence type="ECO:0000313" key="3">
    <source>
        <dbReference type="RefSeq" id="XP_033170853.1"/>
    </source>
</evidence>
<dbReference type="AlphaFoldDB" id="A0A6P8KP78"/>
<reference evidence="3" key="1">
    <citation type="submission" date="2025-08" db="UniProtKB">
        <authorList>
            <consortium name="RefSeq"/>
        </authorList>
    </citation>
    <scope>IDENTIFICATION</scope>
    <source>
        <strain evidence="3">Mau12</strain>
        <tissue evidence="3">Whole Body</tissue>
    </source>
</reference>
<evidence type="ECO:0000313" key="2">
    <source>
        <dbReference type="Proteomes" id="UP000515162"/>
    </source>
</evidence>